<name>A0AC35EWA2_9BILA</name>
<dbReference type="WBParaSite" id="PS1159_v2.g1128.t1">
    <property type="protein sequence ID" value="PS1159_v2.g1128.t1"/>
    <property type="gene ID" value="PS1159_v2.g1128"/>
</dbReference>
<reference evidence="2" key="1">
    <citation type="submission" date="2022-11" db="UniProtKB">
        <authorList>
            <consortium name="WormBaseParasite"/>
        </authorList>
    </citation>
    <scope>IDENTIFICATION</scope>
</reference>
<evidence type="ECO:0000313" key="1">
    <source>
        <dbReference type="Proteomes" id="UP000887580"/>
    </source>
</evidence>
<sequence>MFKLWFYFIFTVSTIIIVTRCNGNVTDDLKISKPEKVLWFIRKFSCPNSECKKNFDSWKEERFKEIKEEWESKANLIGEISHKKLWIPLNGADSMQIENIWREQGSCIKNCKLSGNYSLSDGLYVSMIYGGCGYLKPIYWQNENSTWLLLRSERVYEVPHPPPVLYFMNIEGNATMESYWQPVPSWLHSKANDYDLHIHEGNLFTSTFASKATSTDHLIFVIHGIGHQEGEEGIVKNAYTIRKGFIKYLKKFHPTFKIPTIIPVPWRFNLTLNDETLRVTPLTKFNFIKKAGFVLNDVFYYWSKMRKKLITQLVKKLNSQYEIFKTHNSNFSGNVSLLAHSLGSALAFDLTNLTIYQTLEFEIENIFLIGSPLGKFLASKNVNIAKLRQNPWIKNGKIFNILNSNDPIAHRLEVLFNTNYSYAAPSNLFFHKNFRASYEKSIKTAEMEKEEVQSFHRYIIDDRAMAISHDSFLTVDYLAYGYEFDEKHLNVCSSNVIFQGKLDFLQKIFYGRKILNDSKIVKPIPFEKRIPHRFDFDLYKSEYYRQEEDFEDSYILETELIQWMKDFGYAHISYWKRPELIAFMTNVIFNYTPEVRYPNLVSSYDDPYNKNFQKGMKRTHGLAWKSWKCVNHAESEEDTVPVLKVSHEPKAISEVEAYCRIILIGLLGPISVFFFIFMIKFPATVIIDVLKHFSITLLILLGCPDILAEVGWNFRELLSKVSPTLNFSSWLIYGIYIAIFVLSFLNLVITERPYNLHTVHRIIYNYVLILMILWLIILGIRVLSVKIRNHDLECVHSDIEGYCREYIMYDNRTNTHVASRIGEEESASWYN</sequence>
<accession>A0AC35EWA2</accession>
<evidence type="ECO:0000313" key="2">
    <source>
        <dbReference type="WBParaSite" id="PS1159_v2.g1128.t1"/>
    </source>
</evidence>
<proteinExistence type="predicted"/>
<protein>
    <submittedName>
        <fullName evidence="2">DDHD domain-containing protein</fullName>
    </submittedName>
</protein>
<dbReference type="Proteomes" id="UP000887580">
    <property type="component" value="Unplaced"/>
</dbReference>
<organism evidence="1 2">
    <name type="scientific">Panagrolaimus sp. PS1159</name>
    <dbReference type="NCBI Taxonomy" id="55785"/>
    <lineage>
        <taxon>Eukaryota</taxon>
        <taxon>Metazoa</taxon>
        <taxon>Ecdysozoa</taxon>
        <taxon>Nematoda</taxon>
        <taxon>Chromadorea</taxon>
        <taxon>Rhabditida</taxon>
        <taxon>Tylenchina</taxon>
        <taxon>Panagrolaimomorpha</taxon>
        <taxon>Panagrolaimoidea</taxon>
        <taxon>Panagrolaimidae</taxon>
        <taxon>Panagrolaimus</taxon>
    </lineage>
</organism>